<evidence type="ECO:0000313" key="4">
    <source>
        <dbReference type="EMBL" id="AQS39398.1"/>
    </source>
</evidence>
<sequence>MRTDLKVILDSLVRLTEQRQLDSLTKSLVSTVQQFVTPLDVQIFDIHISSSELEEVALPEYFSLSHNPYGNSNDDSVCEEAAACFTKCVSSQSTCYSNDLIPALIAIPIKLNSCVVKVLWVKLECITEHNLGLLKGLAKVFENFLAIVIECETDELTGLLNRKAFGSRLRAANTNLVSIEQAKIKQLKHHWLCIFDIDKFKLINDSFGHLYGDEILLDLVRVMRSVFDEEDAMFRFGGDEFVLLIAPSTKHQMLTKCQKFSDSLYRFHGEKVRLTVSMGITQICSDKQANTLLIQADQALYYIKETGRNRIEVYEDLVSRGALSEKKFDDDIEIF</sequence>
<dbReference type="KEGG" id="spsw:Sps_04295"/>
<dbReference type="Proteomes" id="UP000189545">
    <property type="component" value="Chromosome"/>
</dbReference>
<gene>
    <name evidence="4" type="ORF">Sps_04295</name>
</gene>
<dbReference type="InterPro" id="IPR050469">
    <property type="entry name" value="Diguanylate_Cyclase"/>
</dbReference>
<evidence type="ECO:0000256" key="2">
    <source>
        <dbReference type="ARBA" id="ARBA00034247"/>
    </source>
</evidence>
<accession>A0A1S6HVE6</accession>
<dbReference type="PROSITE" id="PS50887">
    <property type="entry name" value="GGDEF"/>
    <property type="match status" value="1"/>
</dbReference>
<dbReference type="AlphaFoldDB" id="A0A1S6HVE6"/>
<dbReference type="GO" id="GO:0052621">
    <property type="term" value="F:diguanylate cyclase activity"/>
    <property type="evidence" value="ECO:0007669"/>
    <property type="project" value="UniProtKB-EC"/>
</dbReference>
<evidence type="ECO:0000256" key="1">
    <source>
        <dbReference type="ARBA" id="ARBA00012528"/>
    </source>
</evidence>
<comment type="catalytic activity">
    <reaction evidence="2">
        <text>2 GTP = 3',3'-c-di-GMP + 2 diphosphate</text>
        <dbReference type="Rhea" id="RHEA:24898"/>
        <dbReference type="ChEBI" id="CHEBI:33019"/>
        <dbReference type="ChEBI" id="CHEBI:37565"/>
        <dbReference type="ChEBI" id="CHEBI:58805"/>
        <dbReference type="EC" id="2.7.7.65"/>
    </reaction>
</comment>
<dbReference type="CDD" id="cd01949">
    <property type="entry name" value="GGDEF"/>
    <property type="match status" value="1"/>
</dbReference>
<name>A0A1S6HVE6_9GAMM</name>
<proteinExistence type="predicted"/>
<keyword evidence="5" id="KW-1185">Reference proteome</keyword>
<dbReference type="RefSeq" id="WP_077754314.1">
    <property type="nucleotide sequence ID" value="NZ_CP014782.1"/>
</dbReference>
<dbReference type="EC" id="2.7.7.65" evidence="1"/>
<dbReference type="InterPro" id="IPR029787">
    <property type="entry name" value="Nucleotide_cyclase"/>
</dbReference>
<dbReference type="STRING" id="225848.Sps_04295"/>
<dbReference type="EMBL" id="CP014782">
    <property type="protein sequence ID" value="AQS39398.1"/>
    <property type="molecule type" value="Genomic_DNA"/>
</dbReference>
<protein>
    <recommendedName>
        <fullName evidence="1">diguanylate cyclase</fullName>
        <ecNumber evidence="1">2.7.7.65</ecNumber>
    </recommendedName>
</protein>
<reference evidence="4 5" key="1">
    <citation type="submission" date="2016-03" db="EMBL/GenBank/DDBJ databases">
        <title>Complete genome sequence of Shewanella psychrophila WP2, a deep sea bacterium isolated from west Pacific sediment.</title>
        <authorList>
            <person name="Xu G."/>
            <person name="Jian H."/>
        </authorList>
    </citation>
    <scope>NUCLEOTIDE SEQUENCE [LARGE SCALE GENOMIC DNA]</scope>
    <source>
        <strain evidence="4 5">WP2</strain>
    </source>
</reference>
<evidence type="ECO:0000313" key="5">
    <source>
        <dbReference type="Proteomes" id="UP000189545"/>
    </source>
</evidence>
<dbReference type="Gene3D" id="3.30.70.270">
    <property type="match status" value="1"/>
</dbReference>
<dbReference type="GO" id="GO:1902201">
    <property type="term" value="P:negative regulation of bacterial-type flagellum-dependent cell motility"/>
    <property type="evidence" value="ECO:0007669"/>
    <property type="project" value="TreeGrafter"/>
</dbReference>
<dbReference type="PANTHER" id="PTHR45138:SF9">
    <property type="entry name" value="DIGUANYLATE CYCLASE DGCM-RELATED"/>
    <property type="match status" value="1"/>
</dbReference>
<dbReference type="Pfam" id="PF00990">
    <property type="entry name" value="GGDEF"/>
    <property type="match status" value="1"/>
</dbReference>
<dbReference type="PANTHER" id="PTHR45138">
    <property type="entry name" value="REGULATORY COMPONENTS OF SENSORY TRANSDUCTION SYSTEM"/>
    <property type="match status" value="1"/>
</dbReference>
<dbReference type="SMART" id="SM00267">
    <property type="entry name" value="GGDEF"/>
    <property type="match status" value="1"/>
</dbReference>
<dbReference type="GO" id="GO:0005886">
    <property type="term" value="C:plasma membrane"/>
    <property type="evidence" value="ECO:0007669"/>
    <property type="project" value="TreeGrafter"/>
</dbReference>
<dbReference type="SUPFAM" id="SSF55073">
    <property type="entry name" value="Nucleotide cyclase"/>
    <property type="match status" value="1"/>
</dbReference>
<dbReference type="InterPro" id="IPR043128">
    <property type="entry name" value="Rev_trsase/Diguanyl_cyclase"/>
</dbReference>
<organism evidence="4 5">
    <name type="scientific">Shewanella psychrophila</name>
    <dbReference type="NCBI Taxonomy" id="225848"/>
    <lineage>
        <taxon>Bacteria</taxon>
        <taxon>Pseudomonadati</taxon>
        <taxon>Pseudomonadota</taxon>
        <taxon>Gammaproteobacteria</taxon>
        <taxon>Alteromonadales</taxon>
        <taxon>Shewanellaceae</taxon>
        <taxon>Shewanella</taxon>
    </lineage>
</organism>
<dbReference type="NCBIfam" id="TIGR00254">
    <property type="entry name" value="GGDEF"/>
    <property type="match status" value="1"/>
</dbReference>
<evidence type="ECO:0000259" key="3">
    <source>
        <dbReference type="PROSITE" id="PS50887"/>
    </source>
</evidence>
<dbReference type="OrthoDB" id="9803824at2"/>
<dbReference type="GO" id="GO:0043709">
    <property type="term" value="P:cell adhesion involved in single-species biofilm formation"/>
    <property type="evidence" value="ECO:0007669"/>
    <property type="project" value="TreeGrafter"/>
</dbReference>
<feature type="domain" description="GGDEF" evidence="3">
    <location>
        <begin position="188"/>
        <end position="316"/>
    </location>
</feature>
<dbReference type="InterPro" id="IPR000160">
    <property type="entry name" value="GGDEF_dom"/>
</dbReference>